<dbReference type="InterPro" id="IPR051430">
    <property type="entry name" value="Fungal_TF_Env_Response"/>
</dbReference>
<keyword evidence="5" id="KW-0804">Transcription</keyword>
<comment type="caution">
    <text evidence="9">The sequence shown here is derived from an EMBL/GenBank/DDBJ whole genome shotgun (WGS) entry which is preliminary data.</text>
</comment>
<accession>A0ABR1T382</accession>
<keyword evidence="6" id="KW-0539">Nucleus</keyword>
<feature type="compositionally biased region" description="Polar residues" evidence="7">
    <location>
        <begin position="36"/>
        <end position="45"/>
    </location>
</feature>
<dbReference type="PANTHER" id="PTHR31944">
    <property type="entry name" value="HEME-RESPONSIVE ZINC FINGER TRANSCRIPTION FACTOR HAP1"/>
    <property type="match status" value="1"/>
</dbReference>
<gene>
    <name evidence="9" type="ORF">PG994_014049</name>
</gene>
<evidence type="ECO:0000256" key="5">
    <source>
        <dbReference type="ARBA" id="ARBA00023163"/>
    </source>
</evidence>
<protein>
    <recommendedName>
        <fullName evidence="8">Xylanolytic transcriptional activator regulatory domain-containing protein</fullName>
    </recommendedName>
</protein>
<sequence>MDGNQPRGQDHLATAAVNVLGAEQARGIPTPVSLDRVTSASQATRSAHDPRIASDGNGVLRRLHSLEQFDRSASGTTSNQRRPPPTDGVTQEWQVITNKSRDQGKSRKVGTAQEFAAIIACFSEITGRDSGNASFRQPEVAQSVSQAAGFLKQCKSIAQELKTRRPTRGFHSTGSGLALPPRRTIDIMVNLYFAAFESTHRILHFPSFWNDYRTFCDDPEGVLPDVRLKVLLVMSIGSSLHDHGSTGATLKNTELSHQCIYDAETWLGGLLEKNRIGITGFQIQCLTILARQIFSIGGDTVWATMGSVIHTAMQLGLHRDPKHLLLDISCLEAELRRRLWATILDFTVQAALDSAMPPRISTDDFDAEPPANIYDEELDESTTVIRSHSKDVFTSTSIQITLLEALPIRLRIVQQLNGLHSDLTYQHALDLSAHLIDAVRTAHSAMKDILGVTAFHRYLLDYLIRRFMIPLHYSFSNQARTNPLYYYSLKLSTDTAIALTQQPAAADNENDDRSRFFFARLMALGGGLFRAGVRGAITALTLDLLTRVQEQRLDGTLARHAPHRAPAKRAVRDLIALSEERVRLGETNVKGHMFLCMILAQVEAVEDGGPVVEPRVVGAARDSLEHCYGLLCLRRRGEGTHGAPDAVGLDDATLGTEEGQGLGAYELDLDWDILLPDMDFT</sequence>
<reference evidence="9 10" key="1">
    <citation type="submission" date="2023-01" db="EMBL/GenBank/DDBJ databases">
        <title>Analysis of 21 Apiospora genomes using comparative genomics revels a genus with tremendous synthesis potential of carbohydrate active enzymes and secondary metabolites.</title>
        <authorList>
            <person name="Sorensen T."/>
        </authorList>
    </citation>
    <scope>NUCLEOTIDE SEQUENCE [LARGE SCALE GENOMIC DNA]</scope>
    <source>
        <strain evidence="9 10">CBS 135458</strain>
    </source>
</reference>
<keyword evidence="4" id="KW-0238">DNA-binding</keyword>
<dbReference type="GeneID" id="92098521"/>
<keyword evidence="2" id="KW-0862">Zinc</keyword>
<evidence type="ECO:0000256" key="4">
    <source>
        <dbReference type="ARBA" id="ARBA00023125"/>
    </source>
</evidence>
<name>A0ABR1T382_9PEZI</name>
<dbReference type="InterPro" id="IPR007219">
    <property type="entry name" value="XnlR_reg_dom"/>
</dbReference>
<keyword evidence="3" id="KW-0805">Transcription regulation</keyword>
<feature type="region of interest" description="Disordered" evidence="7">
    <location>
        <begin position="23"/>
        <end position="90"/>
    </location>
</feature>
<evidence type="ECO:0000259" key="8">
    <source>
        <dbReference type="SMART" id="SM00906"/>
    </source>
</evidence>
<dbReference type="SMART" id="SM00906">
    <property type="entry name" value="Fungal_trans"/>
    <property type="match status" value="1"/>
</dbReference>
<feature type="compositionally biased region" description="Polar residues" evidence="7">
    <location>
        <begin position="71"/>
        <end position="81"/>
    </location>
</feature>
<dbReference type="RefSeq" id="XP_066708587.1">
    <property type="nucleotide sequence ID" value="XM_066865458.1"/>
</dbReference>
<organism evidence="9 10">
    <name type="scientific">Apiospora phragmitis</name>
    <dbReference type="NCBI Taxonomy" id="2905665"/>
    <lineage>
        <taxon>Eukaryota</taxon>
        <taxon>Fungi</taxon>
        <taxon>Dikarya</taxon>
        <taxon>Ascomycota</taxon>
        <taxon>Pezizomycotina</taxon>
        <taxon>Sordariomycetes</taxon>
        <taxon>Xylariomycetidae</taxon>
        <taxon>Amphisphaeriales</taxon>
        <taxon>Apiosporaceae</taxon>
        <taxon>Apiospora</taxon>
    </lineage>
</organism>
<evidence type="ECO:0000256" key="6">
    <source>
        <dbReference type="ARBA" id="ARBA00023242"/>
    </source>
</evidence>
<evidence type="ECO:0000256" key="1">
    <source>
        <dbReference type="ARBA" id="ARBA00022723"/>
    </source>
</evidence>
<evidence type="ECO:0000256" key="2">
    <source>
        <dbReference type="ARBA" id="ARBA00022833"/>
    </source>
</evidence>
<dbReference type="EMBL" id="JAQQWL010000015">
    <property type="protein sequence ID" value="KAK8041042.1"/>
    <property type="molecule type" value="Genomic_DNA"/>
</dbReference>
<dbReference type="Pfam" id="PF04082">
    <property type="entry name" value="Fungal_trans"/>
    <property type="match status" value="1"/>
</dbReference>
<keyword evidence="10" id="KW-1185">Reference proteome</keyword>
<keyword evidence="1" id="KW-0479">Metal-binding</keyword>
<evidence type="ECO:0000256" key="3">
    <source>
        <dbReference type="ARBA" id="ARBA00023015"/>
    </source>
</evidence>
<evidence type="ECO:0000256" key="7">
    <source>
        <dbReference type="SAM" id="MobiDB-lite"/>
    </source>
</evidence>
<feature type="domain" description="Xylanolytic transcriptional activator regulatory" evidence="8">
    <location>
        <begin position="301"/>
        <end position="376"/>
    </location>
</feature>
<dbReference type="Proteomes" id="UP001480595">
    <property type="component" value="Unassembled WGS sequence"/>
</dbReference>
<dbReference type="PANTHER" id="PTHR31944:SF129">
    <property type="entry name" value="ASPYRIDONES CLUSTER REGULATOR APDR-RELATED"/>
    <property type="match status" value="1"/>
</dbReference>
<evidence type="ECO:0000313" key="10">
    <source>
        <dbReference type="Proteomes" id="UP001480595"/>
    </source>
</evidence>
<proteinExistence type="predicted"/>
<dbReference type="CDD" id="cd12148">
    <property type="entry name" value="fungal_TF_MHR"/>
    <property type="match status" value="1"/>
</dbReference>
<evidence type="ECO:0000313" key="9">
    <source>
        <dbReference type="EMBL" id="KAK8041042.1"/>
    </source>
</evidence>